<feature type="domain" description="Phorbol-ester/DAG-type" evidence="5">
    <location>
        <begin position="385"/>
        <end position="429"/>
    </location>
</feature>
<evidence type="ECO:0000256" key="3">
    <source>
        <dbReference type="ARBA" id="ARBA00022771"/>
    </source>
</evidence>
<feature type="domain" description="Zinc finger PHD-type" evidence="6">
    <location>
        <begin position="285"/>
        <end position="350"/>
    </location>
</feature>
<proteinExistence type="predicted"/>
<dbReference type="Proteomes" id="UP000187203">
    <property type="component" value="Unassembled WGS sequence"/>
</dbReference>
<feature type="domain" description="Phorbol-ester/DAG-type" evidence="5">
    <location>
        <begin position="69"/>
        <end position="128"/>
    </location>
</feature>
<feature type="domain" description="Zinc finger PHD-type" evidence="6">
    <location>
        <begin position="720"/>
        <end position="784"/>
    </location>
</feature>
<keyword evidence="1" id="KW-0479">Metal-binding</keyword>
<evidence type="ECO:0000256" key="2">
    <source>
        <dbReference type="ARBA" id="ARBA00022737"/>
    </source>
</evidence>
<evidence type="ECO:0000259" key="5">
    <source>
        <dbReference type="SMART" id="SM00109"/>
    </source>
</evidence>
<name>A0A1R3HEG3_9ROSI</name>
<keyword evidence="8" id="KW-1185">Reference proteome</keyword>
<gene>
    <name evidence="7" type="ORF">COLO4_29484</name>
</gene>
<dbReference type="InterPro" id="IPR053192">
    <property type="entry name" value="Vacuole_Formation_Reg"/>
</dbReference>
<dbReference type="AlphaFoldDB" id="A0A1R3HEG3"/>
<dbReference type="STRING" id="93759.A0A1R3HEG3"/>
<dbReference type="InterPro" id="IPR002219">
    <property type="entry name" value="PKC_DAG/PE"/>
</dbReference>
<evidence type="ECO:0000313" key="7">
    <source>
        <dbReference type="EMBL" id="OMO68688.1"/>
    </source>
</evidence>
<feature type="domain" description="Phorbol-ester/DAG-type" evidence="5">
    <location>
        <begin position="532"/>
        <end position="589"/>
    </location>
</feature>
<dbReference type="PANTHER" id="PTHR32410:SF163">
    <property type="entry name" value="DC1 DOMAIN-CONTAINING PROTEIN"/>
    <property type="match status" value="1"/>
</dbReference>
<organism evidence="7 8">
    <name type="scientific">Corchorus olitorius</name>
    <dbReference type="NCBI Taxonomy" id="93759"/>
    <lineage>
        <taxon>Eukaryota</taxon>
        <taxon>Viridiplantae</taxon>
        <taxon>Streptophyta</taxon>
        <taxon>Embryophyta</taxon>
        <taxon>Tracheophyta</taxon>
        <taxon>Spermatophyta</taxon>
        <taxon>Magnoliopsida</taxon>
        <taxon>eudicotyledons</taxon>
        <taxon>Gunneridae</taxon>
        <taxon>Pentapetalae</taxon>
        <taxon>rosids</taxon>
        <taxon>malvids</taxon>
        <taxon>Malvales</taxon>
        <taxon>Malvaceae</taxon>
        <taxon>Grewioideae</taxon>
        <taxon>Apeibeae</taxon>
        <taxon>Corchorus</taxon>
    </lineage>
</organism>
<reference evidence="8" key="1">
    <citation type="submission" date="2013-09" db="EMBL/GenBank/DDBJ databases">
        <title>Corchorus olitorius genome sequencing.</title>
        <authorList>
            <person name="Alam M."/>
            <person name="Haque M.S."/>
            <person name="Islam M.S."/>
            <person name="Emdad E.M."/>
            <person name="Islam M.M."/>
            <person name="Ahmed B."/>
            <person name="Halim A."/>
            <person name="Hossen Q.M.M."/>
            <person name="Hossain M.Z."/>
            <person name="Ahmed R."/>
            <person name="Khan M.M."/>
            <person name="Islam R."/>
            <person name="Rashid M.M."/>
            <person name="Khan S.A."/>
            <person name="Rahman M.S."/>
            <person name="Alam M."/>
            <person name="Yahiya A.S."/>
            <person name="Khan M.S."/>
            <person name="Azam M.S."/>
            <person name="Haque T."/>
            <person name="Lashkar M.Z.H."/>
            <person name="Akhand A.I."/>
            <person name="Morshed G."/>
            <person name="Roy S."/>
            <person name="Uddin K.S."/>
            <person name="Rabeya T."/>
            <person name="Hossain A.S."/>
            <person name="Chowdhury A."/>
            <person name="Snigdha A.R."/>
            <person name="Mortoza M.S."/>
            <person name="Matin S.A."/>
            <person name="Hoque S.M.E."/>
            <person name="Islam M.K."/>
            <person name="Roy D.K."/>
            <person name="Haider R."/>
            <person name="Moosa M.M."/>
            <person name="Elias S.M."/>
            <person name="Hasan A.M."/>
            <person name="Jahan S."/>
            <person name="Shafiuddin M."/>
            <person name="Mahmood N."/>
            <person name="Shommy N.S."/>
        </authorList>
    </citation>
    <scope>NUCLEOTIDE SEQUENCE [LARGE SCALE GENOMIC DNA]</scope>
    <source>
        <strain evidence="8">cv. O-4</strain>
    </source>
</reference>
<feature type="domain" description="Zinc finger PHD-type" evidence="6">
    <location>
        <begin position="397"/>
        <end position="460"/>
    </location>
</feature>
<dbReference type="OrthoDB" id="1596030at2759"/>
<evidence type="ECO:0000259" key="6">
    <source>
        <dbReference type="SMART" id="SM00249"/>
    </source>
</evidence>
<evidence type="ECO:0000256" key="4">
    <source>
        <dbReference type="ARBA" id="ARBA00022833"/>
    </source>
</evidence>
<dbReference type="InterPro" id="IPR013083">
    <property type="entry name" value="Znf_RING/FYVE/PHD"/>
</dbReference>
<accession>A0A1R3HEG3</accession>
<dbReference type="SMART" id="SM00109">
    <property type="entry name" value="C1"/>
    <property type="match status" value="3"/>
</dbReference>
<dbReference type="InterPro" id="IPR001965">
    <property type="entry name" value="Znf_PHD"/>
</dbReference>
<dbReference type="SMART" id="SM00249">
    <property type="entry name" value="PHD"/>
    <property type="match status" value="4"/>
</dbReference>
<keyword evidence="2" id="KW-0677">Repeat</keyword>
<dbReference type="InterPro" id="IPR046349">
    <property type="entry name" value="C1-like_sf"/>
</dbReference>
<evidence type="ECO:0000256" key="1">
    <source>
        <dbReference type="ARBA" id="ARBA00022723"/>
    </source>
</evidence>
<dbReference type="PANTHER" id="PTHR32410">
    <property type="entry name" value="CYSTEINE/HISTIDINE-RICH C1 DOMAIN FAMILY PROTEIN"/>
    <property type="match status" value="1"/>
</dbReference>
<dbReference type="InterPro" id="IPR004146">
    <property type="entry name" value="DC1"/>
</dbReference>
<feature type="domain" description="Zinc finger PHD-type" evidence="6">
    <location>
        <begin position="150"/>
        <end position="222"/>
    </location>
</feature>
<dbReference type="Pfam" id="PF03107">
    <property type="entry name" value="C1_2"/>
    <property type="match status" value="6"/>
</dbReference>
<keyword evidence="3" id="KW-0863">Zinc-finger</keyword>
<comment type="caution">
    <text evidence="7">The sequence shown here is derived from an EMBL/GenBank/DDBJ whole genome shotgun (WGS) entry which is preliminary data.</text>
</comment>
<dbReference type="SUPFAM" id="SSF57889">
    <property type="entry name" value="Cysteine-rich domain"/>
    <property type="match status" value="7"/>
</dbReference>
<dbReference type="EMBL" id="AWUE01020366">
    <property type="protein sequence ID" value="OMO68688.1"/>
    <property type="molecule type" value="Genomic_DNA"/>
</dbReference>
<protein>
    <submittedName>
        <fullName evidence="7">Zinc finger, PHD-type</fullName>
    </submittedName>
</protein>
<evidence type="ECO:0000313" key="8">
    <source>
        <dbReference type="Proteomes" id="UP000187203"/>
    </source>
</evidence>
<keyword evidence="4" id="KW-0862">Zinc</keyword>
<dbReference type="Gene3D" id="3.30.40.10">
    <property type="entry name" value="Zinc/RING finger domain, C3HC4 (zinc finger)"/>
    <property type="match status" value="1"/>
</dbReference>
<sequence>MDLKHVSHEHPLQVWNHGSDQHAEGVCCFASEEGVEGRPSYGCSCGCKFYLHKTCAELELAPEINHPFHPHHPLVLLPKSPYAGKFNCKFCRGAFSGLVYHCDSCKFDLDINCAASTSNIAGNLFESCSLHEHPLLFINNDKHFKGALGDCFACMEKVSTPFYMCFDCNEFYLHKECAELPLQIDNHPFHPQHPLFLSNYLLPGLESLQGNHGDGLFCAFCRGFFKIGDFRYVYRCHSCSTFQLHIDCALLLLQQLSVAPKLEHSVHQHPLIFIDEKHGRIFHDECLGCRKTLSGPIYRCLELGCQDVYLHKECAELPLEINHPRDRKHPLTLLQNPPKHLNTCSCYLCKVQWKGFVYYCYICEFGLTLEDVSSLPVITAKTHEHPWTLMSRPMSFICDFCGTDGDRTPYLCTTCNLIVHKDCISLPRSIAITRHHHPIFHSYYLRGGDESDKRKCRICYKHVDTGYGSYGCSASNCSYIAHVKCATDKSIWDGKTADEWSEEEHVNLITDVTQTMCLGEDVIATEIKHAYHGHNLVLTFSGEAEAKDDSNNCDGCMRPISVPFYGCKQCDFCLHKDCAELFKQIRHPCHKHPLVLMENVLFESCDACNRYHHGFIYKCNTEPCKFQIDIRCNLVLDTLDHPSHDHPIFLDHKLQGNCGACSNQIQLFTSKPSLLYTCTDGCEFVLDFSCLTLPEMAQYKYDEHPLLLAYRDDSDPSQGYCDICEEERNQKQWFYVCAKCDNSVHTKCILGELPFIKLGKTLFNPNHPHPLTFVKKIWNCPRCSLCNKLCYGQALECMDEHVFIGEIGTCENLTAKNMENSIPMIIAKAMQKLRNFSNLELFSARGINFQELEEALTIIQLDAETKQAVDVDFDAALRHWLAVLEAVLTDMDEHLISVRRKKKKMYVVMSRYVNGIRFTA</sequence>
<dbReference type="GO" id="GO:0008270">
    <property type="term" value="F:zinc ion binding"/>
    <property type="evidence" value="ECO:0007669"/>
    <property type="project" value="UniProtKB-KW"/>
</dbReference>